<dbReference type="KEGG" id="nou:Natoc_3901"/>
<dbReference type="EMBL" id="CP003929">
    <property type="protein sequence ID" value="AGB39601.1"/>
    <property type="molecule type" value="Genomic_DNA"/>
</dbReference>
<protein>
    <submittedName>
        <fullName evidence="2">Uncharacterized protein</fullName>
    </submittedName>
</protein>
<keyword evidence="1" id="KW-0472">Membrane</keyword>
<dbReference type="AlphaFoldDB" id="L0K3K3"/>
<feature type="transmembrane region" description="Helical" evidence="1">
    <location>
        <begin position="62"/>
        <end position="78"/>
    </location>
</feature>
<feature type="transmembrane region" description="Helical" evidence="1">
    <location>
        <begin position="134"/>
        <end position="152"/>
    </location>
</feature>
<dbReference type="RefSeq" id="WP_015323035.1">
    <property type="nucleotide sequence ID" value="NC_019974.1"/>
</dbReference>
<feature type="transmembrane region" description="Helical" evidence="1">
    <location>
        <begin position="90"/>
        <end position="113"/>
    </location>
</feature>
<gene>
    <name evidence="2" type="ORF">Natoc_3901</name>
</gene>
<keyword evidence="1" id="KW-0812">Transmembrane</keyword>
<dbReference type="Proteomes" id="UP000010878">
    <property type="component" value="Chromosome"/>
</dbReference>
<evidence type="ECO:0000256" key="1">
    <source>
        <dbReference type="SAM" id="Phobius"/>
    </source>
</evidence>
<feature type="transmembrane region" description="Helical" evidence="1">
    <location>
        <begin position="31"/>
        <end position="50"/>
    </location>
</feature>
<dbReference type="HOGENOM" id="CLU_1096736_0_0_2"/>
<organism evidence="2 3">
    <name type="scientific">Natronococcus occultus SP4</name>
    <dbReference type="NCBI Taxonomy" id="694430"/>
    <lineage>
        <taxon>Archaea</taxon>
        <taxon>Methanobacteriati</taxon>
        <taxon>Methanobacteriota</taxon>
        <taxon>Stenosarchaea group</taxon>
        <taxon>Halobacteria</taxon>
        <taxon>Halobacteriales</taxon>
        <taxon>Natrialbaceae</taxon>
        <taxon>Natronococcus</taxon>
    </lineage>
</organism>
<sequence>MSSVDWPSVAIGAYAGLLGVLGGVAVGVEGAGLIVACGLVCIGIAVALGGRPEAWVTAGRRRLLAVPMVGPLVSVVALDDVGVADISLATRFSLLGLVALGLVVWVLGTRVYAAHAAGELRVRWVATPDRRRRRRLHAATLLFGVGSVGAFAGTLYGLPSSFLTAGVVAIVVLQISVRRDRVYEACEHGLRYQESGAVTTRFLPWDRFDGVRETEDAVVLERRRWLDERMAGDEVPADARAALATAVGDAGGD</sequence>
<dbReference type="STRING" id="694430.Natoc_3901"/>
<keyword evidence="1" id="KW-1133">Transmembrane helix</keyword>
<evidence type="ECO:0000313" key="2">
    <source>
        <dbReference type="EMBL" id="AGB39601.1"/>
    </source>
</evidence>
<evidence type="ECO:0000313" key="3">
    <source>
        <dbReference type="Proteomes" id="UP000010878"/>
    </source>
</evidence>
<accession>L0K3K3</accession>
<dbReference type="eggNOG" id="arCOG09071">
    <property type="taxonomic scope" value="Archaea"/>
</dbReference>
<name>L0K3K3_9EURY</name>
<dbReference type="GeneID" id="14402912"/>
<proteinExistence type="predicted"/>
<reference evidence="2 3" key="1">
    <citation type="submission" date="2012-11" db="EMBL/GenBank/DDBJ databases">
        <title>FINISHED of Natronococcus occultus SP4, DSM 3396.</title>
        <authorList>
            <consortium name="DOE Joint Genome Institute"/>
            <person name="Eisen J."/>
            <person name="Huntemann M."/>
            <person name="Wei C.-L."/>
            <person name="Han J."/>
            <person name="Detter J.C."/>
            <person name="Han C."/>
            <person name="Tapia R."/>
            <person name="Chen A."/>
            <person name="Kyrpides N."/>
            <person name="Mavromatis K."/>
            <person name="Markowitz V."/>
            <person name="Szeto E."/>
            <person name="Ivanova N."/>
            <person name="Mikhailova N."/>
            <person name="Ovchinnikova G."/>
            <person name="Pagani I."/>
            <person name="Pati A."/>
            <person name="Goodwin L."/>
            <person name="Nordberg H.P."/>
            <person name="Cantor M.N."/>
            <person name="Hua S.X."/>
            <person name="Woyke T."/>
            <person name="Eisen J."/>
            <person name="Klenk H.-P."/>
            <person name="Klenk H.-P."/>
        </authorList>
    </citation>
    <scope>NUCLEOTIDE SEQUENCE [LARGE SCALE GENOMIC DNA]</scope>
    <source>
        <strain evidence="2 3">SP4</strain>
    </source>
</reference>
<feature type="transmembrane region" description="Helical" evidence="1">
    <location>
        <begin position="7"/>
        <end position="25"/>
    </location>
</feature>
<keyword evidence="3" id="KW-1185">Reference proteome</keyword>